<name>A0ACB8D4Y1_DERSI</name>
<comment type="caution">
    <text evidence="1">The sequence shown here is derived from an EMBL/GenBank/DDBJ whole genome shotgun (WGS) entry which is preliminary data.</text>
</comment>
<evidence type="ECO:0000313" key="2">
    <source>
        <dbReference type="Proteomes" id="UP000821865"/>
    </source>
</evidence>
<protein>
    <submittedName>
        <fullName evidence="1">Uncharacterized protein</fullName>
    </submittedName>
</protein>
<proteinExistence type="predicted"/>
<evidence type="ECO:0000313" key="1">
    <source>
        <dbReference type="EMBL" id="KAH7959482.1"/>
    </source>
</evidence>
<reference evidence="1" key="1">
    <citation type="submission" date="2020-05" db="EMBL/GenBank/DDBJ databases">
        <title>Large-scale comparative analyses of tick genomes elucidate their genetic diversity and vector capacities.</title>
        <authorList>
            <person name="Jia N."/>
            <person name="Wang J."/>
            <person name="Shi W."/>
            <person name="Du L."/>
            <person name="Sun Y."/>
            <person name="Zhan W."/>
            <person name="Jiang J."/>
            <person name="Wang Q."/>
            <person name="Zhang B."/>
            <person name="Ji P."/>
            <person name="Sakyi L.B."/>
            <person name="Cui X."/>
            <person name="Yuan T."/>
            <person name="Jiang B."/>
            <person name="Yang W."/>
            <person name="Lam T.T.-Y."/>
            <person name="Chang Q."/>
            <person name="Ding S."/>
            <person name="Wang X."/>
            <person name="Zhu J."/>
            <person name="Ruan X."/>
            <person name="Zhao L."/>
            <person name="Wei J."/>
            <person name="Que T."/>
            <person name="Du C."/>
            <person name="Cheng J."/>
            <person name="Dai P."/>
            <person name="Han X."/>
            <person name="Huang E."/>
            <person name="Gao Y."/>
            <person name="Liu J."/>
            <person name="Shao H."/>
            <person name="Ye R."/>
            <person name="Li L."/>
            <person name="Wei W."/>
            <person name="Wang X."/>
            <person name="Wang C."/>
            <person name="Yang T."/>
            <person name="Huo Q."/>
            <person name="Li W."/>
            <person name="Guo W."/>
            <person name="Chen H."/>
            <person name="Zhou L."/>
            <person name="Ni X."/>
            <person name="Tian J."/>
            <person name="Zhou Y."/>
            <person name="Sheng Y."/>
            <person name="Liu T."/>
            <person name="Pan Y."/>
            <person name="Xia L."/>
            <person name="Li J."/>
            <person name="Zhao F."/>
            <person name="Cao W."/>
        </authorList>
    </citation>
    <scope>NUCLEOTIDE SEQUENCE</scope>
    <source>
        <strain evidence="1">Dsil-2018</strain>
    </source>
</reference>
<organism evidence="1 2">
    <name type="scientific">Dermacentor silvarum</name>
    <name type="common">Tick</name>
    <dbReference type="NCBI Taxonomy" id="543639"/>
    <lineage>
        <taxon>Eukaryota</taxon>
        <taxon>Metazoa</taxon>
        <taxon>Ecdysozoa</taxon>
        <taxon>Arthropoda</taxon>
        <taxon>Chelicerata</taxon>
        <taxon>Arachnida</taxon>
        <taxon>Acari</taxon>
        <taxon>Parasitiformes</taxon>
        <taxon>Ixodida</taxon>
        <taxon>Ixodoidea</taxon>
        <taxon>Ixodidae</taxon>
        <taxon>Rhipicephalinae</taxon>
        <taxon>Dermacentor</taxon>
    </lineage>
</organism>
<keyword evidence="2" id="KW-1185">Reference proteome</keyword>
<sequence length="157" mass="16533">MPAFYVLLIAMVIGDYTNLEFLKTIVDYGIDKGLDHDAAGRLITFSSAGQLFGRVAVSVLADVVPSSRSPLYGLSFLTLCACFVALPHAYTLSSLAVLSVIEGIAQGYELSIKYVLVAENVGVAETPVCCGIAGAVLIPLTLISPLITGECKVPSDY</sequence>
<gene>
    <name evidence="1" type="ORF">HPB49_011398</name>
</gene>
<accession>A0ACB8D4Y1</accession>
<dbReference type="Proteomes" id="UP000821865">
    <property type="component" value="Chromosome 3"/>
</dbReference>
<dbReference type="EMBL" id="CM023472">
    <property type="protein sequence ID" value="KAH7959482.1"/>
    <property type="molecule type" value="Genomic_DNA"/>
</dbReference>